<evidence type="ECO:0000259" key="13">
    <source>
        <dbReference type="Pfam" id="PF03372"/>
    </source>
</evidence>
<dbReference type="EMBL" id="CAJNOR010000350">
    <property type="protein sequence ID" value="CAF0887889.1"/>
    <property type="molecule type" value="Genomic_DNA"/>
</dbReference>
<dbReference type="EMBL" id="CAJNOJ010000087">
    <property type="protein sequence ID" value="CAF1074280.1"/>
    <property type="molecule type" value="Genomic_DNA"/>
</dbReference>
<protein>
    <recommendedName>
        <fullName evidence="4">Tyrosyl-DNA phosphodiesterase 2</fullName>
    </recommendedName>
    <alternativeName>
        <fullName evidence="12">5'-tyrosyl-DNA phosphodiesterase</fullName>
    </alternativeName>
</protein>
<gene>
    <name evidence="15" type="ORF">EDS130_LOCUS18607</name>
    <name evidence="14" type="ORF">XAT740_LOCUS7349</name>
</gene>
<dbReference type="InterPro" id="IPR036691">
    <property type="entry name" value="Endo/exonu/phosph_ase_sf"/>
</dbReference>
<evidence type="ECO:0000313" key="15">
    <source>
        <dbReference type="EMBL" id="CAF1074280.1"/>
    </source>
</evidence>
<keyword evidence="5" id="KW-0540">Nuclease</keyword>
<dbReference type="Pfam" id="PF03372">
    <property type="entry name" value="Exo_endo_phos"/>
    <property type="match status" value="1"/>
</dbReference>
<evidence type="ECO:0000256" key="7">
    <source>
        <dbReference type="ARBA" id="ARBA00022763"/>
    </source>
</evidence>
<feature type="domain" description="Endonuclease/exonuclease/phosphatase" evidence="13">
    <location>
        <begin position="86"/>
        <end position="297"/>
    </location>
</feature>
<keyword evidence="8" id="KW-0378">Hydrolase</keyword>
<dbReference type="Gene3D" id="3.60.10.10">
    <property type="entry name" value="Endonuclease/exonuclease/phosphatase"/>
    <property type="match status" value="1"/>
</dbReference>
<evidence type="ECO:0000256" key="9">
    <source>
        <dbReference type="ARBA" id="ARBA00022842"/>
    </source>
</evidence>
<dbReference type="GO" id="GO:0004518">
    <property type="term" value="F:nuclease activity"/>
    <property type="evidence" value="ECO:0007669"/>
    <property type="project" value="UniProtKB-KW"/>
</dbReference>
<evidence type="ECO:0000256" key="5">
    <source>
        <dbReference type="ARBA" id="ARBA00022722"/>
    </source>
</evidence>
<evidence type="ECO:0000256" key="8">
    <source>
        <dbReference type="ARBA" id="ARBA00022801"/>
    </source>
</evidence>
<reference evidence="14" key="1">
    <citation type="submission" date="2021-02" db="EMBL/GenBank/DDBJ databases">
        <authorList>
            <person name="Nowell W R."/>
        </authorList>
    </citation>
    <scope>NUCLEOTIDE SEQUENCE</scope>
</reference>
<proteinExistence type="predicted"/>
<keyword evidence="6" id="KW-0479">Metal-binding</keyword>
<dbReference type="InterPro" id="IPR009060">
    <property type="entry name" value="UBA-like_sf"/>
</dbReference>
<keyword evidence="10" id="KW-0234">DNA repair</keyword>
<dbReference type="AlphaFoldDB" id="A0A813YRS5"/>
<keyword evidence="7" id="KW-0227">DNA damage</keyword>
<dbReference type="SUPFAM" id="SSF56219">
    <property type="entry name" value="DNase I-like"/>
    <property type="match status" value="1"/>
</dbReference>
<organism evidence="14 16">
    <name type="scientific">Adineta ricciae</name>
    <name type="common">Rotifer</name>
    <dbReference type="NCBI Taxonomy" id="249248"/>
    <lineage>
        <taxon>Eukaryota</taxon>
        <taxon>Metazoa</taxon>
        <taxon>Spiralia</taxon>
        <taxon>Gnathifera</taxon>
        <taxon>Rotifera</taxon>
        <taxon>Eurotatoria</taxon>
        <taxon>Bdelloidea</taxon>
        <taxon>Adinetida</taxon>
        <taxon>Adinetidae</taxon>
        <taxon>Adineta</taxon>
    </lineage>
</organism>
<evidence type="ECO:0000256" key="2">
    <source>
        <dbReference type="ARBA" id="ARBA00001946"/>
    </source>
</evidence>
<dbReference type="CDD" id="cd14273">
    <property type="entry name" value="UBA_TAP-C_like"/>
    <property type="match status" value="1"/>
</dbReference>
<dbReference type="GO" id="GO:0046872">
    <property type="term" value="F:metal ion binding"/>
    <property type="evidence" value="ECO:0007669"/>
    <property type="project" value="UniProtKB-KW"/>
</dbReference>
<dbReference type="InterPro" id="IPR051547">
    <property type="entry name" value="TDP2-like"/>
</dbReference>
<dbReference type="InterPro" id="IPR005135">
    <property type="entry name" value="Endo/exonuclease/phosphatase"/>
</dbReference>
<dbReference type="GO" id="GO:0005737">
    <property type="term" value="C:cytoplasm"/>
    <property type="evidence" value="ECO:0007669"/>
    <property type="project" value="TreeGrafter"/>
</dbReference>
<evidence type="ECO:0000256" key="10">
    <source>
        <dbReference type="ARBA" id="ARBA00023204"/>
    </source>
</evidence>
<dbReference type="Gene3D" id="1.10.8.10">
    <property type="entry name" value="DNA helicase RuvA subunit, C-terminal domain"/>
    <property type="match status" value="1"/>
</dbReference>
<evidence type="ECO:0000313" key="16">
    <source>
        <dbReference type="Proteomes" id="UP000663828"/>
    </source>
</evidence>
<keyword evidence="9" id="KW-0460">Magnesium</keyword>
<sequence>MNNSSQTGRERSDDNHNWNNDNQIAALYEEFISVTNTNVDIAKKMLQKNQWNLQQAIGAYFDTPNNEQASASNGELFEESRKFKLLSWNIDGLDTDALEVRTRGVIDVIKKERPDAVFLQEVIPSSLSQIQIHLPEYEAHLGNVQNYFVVILTRKATLTVQSLNLIPYPGTQMGRNLLIIHTRYRNTVNIDLMTSHHESGTEESSSHERMEQLKLCFKKMFDAPSDHFVIFGGDLNMRQKELYKIGNVPAGIYDLWFANGKPTDCEYTWDMQLNTNKTFSMSSSRPRARFDRLYFRSSSDNSIKFQPVGFELKGLDIIPSVQRFCSDHWAIQVSFSV</sequence>
<dbReference type="GO" id="GO:0006302">
    <property type="term" value="P:double-strand break repair"/>
    <property type="evidence" value="ECO:0007669"/>
    <property type="project" value="TreeGrafter"/>
</dbReference>
<dbReference type="SUPFAM" id="SSF46934">
    <property type="entry name" value="UBA-like"/>
    <property type="match status" value="1"/>
</dbReference>
<dbReference type="FunFam" id="3.60.10.10:FF:000024">
    <property type="entry name" value="Tyrosyl-DNA phosphodiesterase 2"/>
    <property type="match status" value="1"/>
</dbReference>
<dbReference type="Proteomes" id="UP000663852">
    <property type="component" value="Unassembled WGS sequence"/>
</dbReference>
<dbReference type="OrthoDB" id="9975959at2759"/>
<dbReference type="Proteomes" id="UP000663828">
    <property type="component" value="Unassembled WGS sequence"/>
</dbReference>
<evidence type="ECO:0000256" key="1">
    <source>
        <dbReference type="ARBA" id="ARBA00001936"/>
    </source>
</evidence>
<evidence type="ECO:0000256" key="11">
    <source>
        <dbReference type="ARBA" id="ARBA00023242"/>
    </source>
</evidence>
<comment type="subcellular location">
    <subcellularLocation>
        <location evidence="3">Nucleus</location>
        <location evidence="3">PML body</location>
    </subcellularLocation>
</comment>
<comment type="caution">
    <text evidence="14">The sequence shown here is derived from an EMBL/GenBank/DDBJ whole genome shotgun (WGS) entry which is preliminary data.</text>
</comment>
<dbReference type="GO" id="GO:0003697">
    <property type="term" value="F:single-stranded DNA binding"/>
    <property type="evidence" value="ECO:0007669"/>
    <property type="project" value="TreeGrafter"/>
</dbReference>
<dbReference type="CDD" id="cd09080">
    <property type="entry name" value="TDP2"/>
    <property type="match status" value="1"/>
</dbReference>
<keyword evidence="16" id="KW-1185">Reference proteome</keyword>
<dbReference type="Pfam" id="PF14555">
    <property type="entry name" value="UBA_4"/>
    <property type="match status" value="1"/>
</dbReference>
<comment type="cofactor">
    <cofactor evidence="2">
        <name>Mg(2+)</name>
        <dbReference type="ChEBI" id="CHEBI:18420"/>
    </cofactor>
</comment>
<accession>A0A813YRS5</accession>
<dbReference type="PANTHER" id="PTHR15822">
    <property type="entry name" value="TRAF AND TNF RECEPTOR-ASSOCIATED PROTEIN"/>
    <property type="match status" value="1"/>
</dbReference>
<evidence type="ECO:0000256" key="6">
    <source>
        <dbReference type="ARBA" id="ARBA00022723"/>
    </source>
</evidence>
<evidence type="ECO:0000256" key="12">
    <source>
        <dbReference type="ARBA" id="ARBA00031304"/>
    </source>
</evidence>
<dbReference type="GO" id="GO:0070260">
    <property type="term" value="F:5'-tyrosyl-DNA phosphodiesterase activity"/>
    <property type="evidence" value="ECO:0007669"/>
    <property type="project" value="TreeGrafter"/>
</dbReference>
<evidence type="ECO:0000256" key="3">
    <source>
        <dbReference type="ARBA" id="ARBA00004322"/>
    </source>
</evidence>
<evidence type="ECO:0000256" key="4">
    <source>
        <dbReference type="ARBA" id="ARBA00017870"/>
    </source>
</evidence>
<name>A0A813YRS5_ADIRI</name>
<evidence type="ECO:0000313" key="14">
    <source>
        <dbReference type="EMBL" id="CAF0887889.1"/>
    </source>
</evidence>
<keyword evidence="11" id="KW-0539">Nucleus</keyword>
<dbReference type="PANTHER" id="PTHR15822:SF4">
    <property type="entry name" value="TYROSYL-DNA PHOSPHODIESTERASE 2"/>
    <property type="match status" value="1"/>
</dbReference>
<comment type="cofactor">
    <cofactor evidence="1">
        <name>Mn(2+)</name>
        <dbReference type="ChEBI" id="CHEBI:29035"/>
    </cofactor>
</comment>
<dbReference type="GO" id="GO:0016605">
    <property type="term" value="C:PML body"/>
    <property type="evidence" value="ECO:0007669"/>
    <property type="project" value="UniProtKB-SubCell"/>
</dbReference>